<feature type="compositionally biased region" description="Basic residues" evidence="1">
    <location>
        <begin position="769"/>
        <end position="782"/>
    </location>
</feature>
<evidence type="ECO:0000256" key="1">
    <source>
        <dbReference type="SAM" id="MobiDB-lite"/>
    </source>
</evidence>
<feature type="region of interest" description="Disordered" evidence="1">
    <location>
        <begin position="603"/>
        <end position="663"/>
    </location>
</feature>
<feature type="region of interest" description="Disordered" evidence="1">
    <location>
        <begin position="293"/>
        <end position="344"/>
    </location>
</feature>
<feature type="compositionally biased region" description="Polar residues" evidence="1">
    <location>
        <begin position="632"/>
        <end position="655"/>
    </location>
</feature>
<keyword evidence="3" id="KW-1185">Reference proteome</keyword>
<protein>
    <submittedName>
        <fullName evidence="2">Uncharacterized protein</fullName>
    </submittedName>
</protein>
<proteinExistence type="predicted"/>
<feature type="compositionally biased region" description="Polar residues" evidence="1">
    <location>
        <begin position="226"/>
        <end position="260"/>
    </location>
</feature>
<organism evidence="2 3">
    <name type="scientific">Tulasnella calospora MUT 4182</name>
    <dbReference type="NCBI Taxonomy" id="1051891"/>
    <lineage>
        <taxon>Eukaryota</taxon>
        <taxon>Fungi</taxon>
        <taxon>Dikarya</taxon>
        <taxon>Basidiomycota</taxon>
        <taxon>Agaricomycotina</taxon>
        <taxon>Agaricomycetes</taxon>
        <taxon>Cantharellales</taxon>
        <taxon>Tulasnellaceae</taxon>
        <taxon>Tulasnella</taxon>
    </lineage>
</organism>
<feature type="compositionally biased region" description="Low complexity" evidence="1">
    <location>
        <begin position="809"/>
        <end position="820"/>
    </location>
</feature>
<feature type="region of interest" description="Disordered" evidence="1">
    <location>
        <begin position="83"/>
        <end position="110"/>
    </location>
</feature>
<feature type="compositionally biased region" description="Basic residues" evidence="1">
    <location>
        <begin position="540"/>
        <end position="553"/>
    </location>
</feature>
<dbReference type="HOGENOM" id="CLU_319628_0_0_1"/>
<feature type="region of interest" description="Disordered" evidence="1">
    <location>
        <begin position="226"/>
        <end position="269"/>
    </location>
</feature>
<gene>
    <name evidence="2" type="ORF">M407DRAFT_4964</name>
</gene>
<evidence type="ECO:0000313" key="2">
    <source>
        <dbReference type="EMBL" id="KIO31681.1"/>
    </source>
</evidence>
<feature type="region of interest" description="Disordered" evidence="1">
    <location>
        <begin position="432"/>
        <end position="584"/>
    </location>
</feature>
<sequence length="909" mass="97545">MSRSEAVTAELLSLKANAHRTLSHAGDVVDYGRMRNVRGSLNAERAEGENGDKDGRRASGFAGDFYVQMRILGRIRSWLKIKKRAKDDSPSSSQSSSPRRKRSRSLTESAIPSYASRHAQFFANRSNAQLDLMLDPATTRIDDTASEITPRDGKGIFGVRELGRLTPKRSAQSIRIIPPSPRRPLGNDGPEPSPLFAEKVPSAMTAVTPPLVPFSALVHPKVTTTVNSTHSASQQLPQTATDIGASPDSQPSSAPFNQADPSPDVSPDRLADLRRASGVTGVMKIYDNAGAISSKEFDNDPRRLNQRPNSVAKDDQEARTLSSTTKQRRFTNPERSNSSQRAPLPIAALPGAPIEQLGLPSTPGLGVGHATYSSTADISLTSSTSASILHSSSERDIATSELSAAARVNLARVHGAKMMSKDLVNLPNAAARASLPSVSDTRPSARKPNSLQKIMPINALDSEIENQERRSRGESLPSTPTWGPERQSFPRSSTPSRAQFNLSSPTAVQGDSFAPVPPLTPSHTATALSSSSHPALTPPPKHRKHPATRLRRPRTADDAAALSPPPWRSVSSFGPKDHVTNVKDMGGGVSVVRIPATSRVRRPATSAGIVSPRVGDAGSFSRGTAEKAPIQEGQSQTITSPSIPESEASFRTSLTAPRKGQESLLTSTTSLVDNTSRTDNKDSVQVFVKSRSIRPRLTIPGEDENAPLRRKHSHGRSSVIRKSISDGAFQPADKNKPEPEKKVKRFGSFRKVGTVPLKTSVDDQAGGSLRRHRRKKKSHIRPRLSFVLATDAEPGTSPNPSYLGGPRRASSLSSLGSAFADSDDDAEKEGNDFTDSRSTFGKYGAAGSDEETTMSRTNSTEDDAGASDPARPAIDLSADLSEETKRLMAKIRERKWKKLASSGLKTAAT</sequence>
<name>A0A0C3QS31_9AGAM</name>
<dbReference type="OrthoDB" id="3220743at2759"/>
<feature type="compositionally biased region" description="Polar residues" evidence="1">
    <location>
        <begin position="436"/>
        <end position="452"/>
    </location>
</feature>
<dbReference type="AlphaFoldDB" id="A0A0C3QS31"/>
<dbReference type="Proteomes" id="UP000054248">
    <property type="component" value="Unassembled WGS sequence"/>
</dbReference>
<reference evidence="2 3" key="1">
    <citation type="submission" date="2014-04" db="EMBL/GenBank/DDBJ databases">
        <authorList>
            <consortium name="DOE Joint Genome Institute"/>
            <person name="Kuo A."/>
            <person name="Girlanda M."/>
            <person name="Perotto S."/>
            <person name="Kohler A."/>
            <person name="Nagy L.G."/>
            <person name="Floudas D."/>
            <person name="Copeland A."/>
            <person name="Barry K.W."/>
            <person name="Cichocki N."/>
            <person name="Veneault-Fourrey C."/>
            <person name="LaButti K."/>
            <person name="Lindquist E.A."/>
            <person name="Lipzen A."/>
            <person name="Lundell T."/>
            <person name="Morin E."/>
            <person name="Murat C."/>
            <person name="Sun H."/>
            <person name="Tunlid A."/>
            <person name="Henrissat B."/>
            <person name="Grigoriev I.V."/>
            <person name="Hibbett D.S."/>
            <person name="Martin F."/>
            <person name="Nordberg H.P."/>
            <person name="Cantor M.N."/>
            <person name="Hua S.X."/>
        </authorList>
    </citation>
    <scope>NUCLEOTIDE SEQUENCE [LARGE SCALE GENOMIC DNA]</scope>
    <source>
        <strain evidence="2 3">MUT 4182</strain>
    </source>
</reference>
<accession>A0A0C3QS31</accession>
<reference evidence="3" key="2">
    <citation type="submission" date="2015-01" db="EMBL/GenBank/DDBJ databases">
        <title>Evolutionary Origins and Diversification of the Mycorrhizal Mutualists.</title>
        <authorList>
            <consortium name="DOE Joint Genome Institute"/>
            <consortium name="Mycorrhizal Genomics Consortium"/>
            <person name="Kohler A."/>
            <person name="Kuo A."/>
            <person name="Nagy L.G."/>
            <person name="Floudas D."/>
            <person name="Copeland A."/>
            <person name="Barry K.W."/>
            <person name="Cichocki N."/>
            <person name="Veneault-Fourrey C."/>
            <person name="LaButti K."/>
            <person name="Lindquist E.A."/>
            <person name="Lipzen A."/>
            <person name="Lundell T."/>
            <person name="Morin E."/>
            <person name="Murat C."/>
            <person name="Riley R."/>
            <person name="Ohm R."/>
            <person name="Sun H."/>
            <person name="Tunlid A."/>
            <person name="Henrissat B."/>
            <person name="Grigoriev I.V."/>
            <person name="Hibbett D.S."/>
            <person name="Martin F."/>
        </authorList>
    </citation>
    <scope>NUCLEOTIDE SEQUENCE [LARGE SCALE GENOMIC DNA]</scope>
    <source>
        <strain evidence="3">MUT 4182</strain>
    </source>
</reference>
<feature type="region of interest" description="Disordered" evidence="1">
    <location>
        <begin position="176"/>
        <end position="196"/>
    </location>
</feature>
<evidence type="ECO:0000313" key="3">
    <source>
        <dbReference type="Proteomes" id="UP000054248"/>
    </source>
</evidence>
<dbReference type="EMBL" id="KN822961">
    <property type="protein sequence ID" value="KIO31681.1"/>
    <property type="molecule type" value="Genomic_DNA"/>
</dbReference>
<feature type="region of interest" description="Disordered" evidence="1">
    <location>
        <begin position="698"/>
        <end position="881"/>
    </location>
</feature>
<feature type="compositionally biased region" description="Polar residues" evidence="1">
    <location>
        <begin position="489"/>
        <end position="509"/>
    </location>
</feature>
<feature type="compositionally biased region" description="Low complexity" evidence="1">
    <location>
        <begin position="521"/>
        <end position="535"/>
    </location>
</feature>